<feature type="compositionally biased region" description="Low complexity" evidence="1">
    <location>
        <begin position="924"/>
        <end position="963"/>
    </location>
</feature>
<evidence type="ECO:0000256" key="1">
    <source>
        <dbReference type="SAM" id="MobiDB-lite"/>
    </source>
</evidence>
<gene>
    <name evidence="2" type="ORF">OH76DRAFT_1399528</name>
</gene>
<dbReference type="EMBL" id="KZ857388">
    <property type="protein sequence ID" value="RDX52963.1"/>
    <property type="molecule type" value="Genomic_DNA"/>
</dbReference>
<feature type="compositionally biased region" description="Basic residues" evidence="1">
    <location>
        <begin position="995"/>
        <end position="1006"/>
    </location>
</feature>
<feature type="compositionally biased region" description="Low complexity" evidence="1">
    <location>
        <begin position="179"/>
        <end position="188"/>
    </location>
</feature>
<evidence type="ECO:0008006" key="4">
    <source>
        <dbReference type="Google" id="ProtNLM"/>
    </source>
</evidence>
<sequence length="1006" mass="105154">MNVPHPDMLRGGVPNMHPGLMGQQYMQPQPQQGQQTMPHNMALLQNTQGGNPGLGLMGGQPGASNPNYPLSMQPGRRPVYMGQHPNGPALNPAGGAGPSHMAGLAPSQLQSMAGLAGTNMQAIRRVQSQPMVGQAGAHGMPGMQPGIMAGGMGMNGQPVMNAMRGMTQQQQQQMQMQMQMRQHQQSSSQGGGMSPESMGLPMGRAGQMQGANGLPPHARTASGQQLMPPLGQPQTHPHAHGIPQSMQHNAFANSMSMPHQHQHQQSPGQQQPNMAGGMAGNPMPPQQTGPRAQMSPDNSMFMNYQNPPMQPQLPRMQMNSMGNAHYNMVPSPAPHNPGGDMPQRGPSMDASGPLTPAQVIGMGGGGEGFASGSYGMGPGAGVPPRPPSHNGPHAGFSMSQSQPNLPTQHSPRPPQMHPSTGVPRPQSQPQAVHRQSPIPRAPSRTPRVSQASIPVSTSGMPPPARIPPPPSSQSPQGPSHPPAQSPATAPPGTHSMQIAPRPGTGSGAPAGIAGPTASTSSAPSPAQPATAPERRQPTPAPVPAHAPAPAPAPVPAPAPGPATAPAQIGPQSTRQSSIYPVGFGQCFGRILQFSGQLAQDNNERLKMSYWNRVVQMYFSEKATIKLTLWKDNQQVEAKPFEIAYPIFPRFFCVTAQSGVKSQTITIDGARERLINPSRAIVECPNAAWTFRYTNGYSITLRGPFTAEIIVQPGANPPPPRSAGMPAIALNYDLMFERLQFDAFFHDKYIAFDSIVGERIPDSPRIMPSPTGNPNGADEAGRYDPTRYEEPRYLIDHAIIPAEPINAFGIPQATMRCLELAESVAQMSDLIHFSVSNKMGPVDALSAYADKIRRERALGGGPLGPNGVDGFAGNGAGPSPFPEGPNGVPAQALGPSTSFGTPGNMPGPSHAPPPVETQGASQGEGASKQAKAAPQPPQASGSTPVAQASTPASAPTPGGPTTPSMANASLKRKAPPARSGEDSPTTAHTDQPPAKKNARKRGRTQGS</sequence>
<reference evidence="2 3" key="1">
    <citation type="journal article" date="2018" name="Biotechnol. Biofuels">
        <title>Integrative visual omics of the white-rot fungus Polyporus brumalis exposes the biotechnological potential of its oxidative enzymes for delignifying raw plant biomass.</title>
        <authorList>
            <person name="Miyauchi S."/>
            <person name="Rancon A."/>
            <person name="Drula E."/>
            <person name="Hage H."/>
            <person name="Chaduli D."/>
            <person name="Favel A."/>
            <person name="Grisel S."/>
            <person name="Henrissat B."/>
            <person name="Herpoel-Gimbert I."/>
            <person name="Ruiz-Duenas F.J."/>
            <person name="Chevret D."/>
            <person name="Hainaut M."/>
            <person name="Lin J."/>
            <person name="Wang M."/>
            <person name="Pangilinan J."/>
            <person name="Lipzen A."/>
            <person name="Lesage-Meessen L."/>
            <person name="Navarro D."/>
            <person name="Riley R."/>
            <person name="Grigoriev I.V."/>
            <person name="Zhou S."/>
            <person name="Raouche S."/>
            <person name="Rosso M.N."/>
        </authorList>
    </citation>
    <scope>NUCLEOTIDE SEQUENCE [LARGE SCALE GENOMIC DNA]</scope>
    <source>
        <strain evidence="2 3">BRFM 1820</strain>
    </source>
</reference>
<feature type="region of interest" description="Disordered" evidence="1">
    <location>
        <begin position="326"/>
        <end position="575"/>
    </location>
</feature>
<feature type="region of interest" description="Disordered" evidence="1">
    <location>
        <begin position="179"/>
        <end position="243"/>
    </location>
</feature>
<dbReference type="Proteomes" id="UP000256964">
    <property type="component" value="Unassembled WGS sequence"/>
</dbReference>
<feature type="compositionally biased region" description="Pro residues" evidence="1">
    <location>
        <begin position="460"/>
        <end position="484"/>
    </location>
</feature>
<name>A0A371DKA5_9APHY</name>
<dbReference type="Pfam" id="PF01803">
    <property type="entry name" value="LIM_bind"/>
    <property type="match status" value="1"/>
</dbReference>
<keyword evidence="3" id="KW-1185">Reference proteome</keyword>
<accession>A0A371DKA5</accession>
<feature type="compositionally biased region" description="Low complexity" evidence="1">
    <location>
        <begin position="515"/>
        <end position="531"/>
    </location>
</feature>
<feature type="compositionally biased region" description="Polar residues" evidence="1">
    <location>
        <begin position="446"/>
        <end position="459"/>
    </location>
</feature>
<proteinExistence type="predicted"/>
<dbReference type="STRING" id="139420.A0A371DKA5"/>
<evidence type="ECO:0000313" key="2">
    <source>
        <dbReference type="EMBL" id="RDX52963.1"/>
    </source>
</evidence>
<dbReference type="AlphaFoldDB" id="A0A371DKA5"/>
<dbReference type="InterPro" id="IPR029005">
    <property type="entry name" value="LIM-bd/SEUSS"/>
</dbReference>
<feature type="region of interest" description="Disordered" evidence="1">
    <location>
        <begin position="762"/>
        <end position="782"/>
    </location>
</feature>
<evidence type="ECO:0000313" key="3">
    <source>
        <dbReference type="Proteomes" id="UP000256964"/>
    </source>
</evidence>
<feature type="compositionally biased region" description="Low complexity" evidence="1">
    <location>
        <begin position="223"/>
        <end position="234"/>
    </location>
</feature>
<feature type="compositionally biased region" description="Polar residues" evidence="1">
    <location>
        <begin position="397"/>
        <end position="410"/>
    </location>
</feature>
<feature type="compositionally biased region" description="Low complexity" evidence="1">
    <location>
        <begin position="255"/>
        <end position="274"/>
    </location>
</feature>
<dbReference type="OrthoDB" id="774557at2759"/>
<protein>
    <recommendedName>
        <fullName evidence="4">LIM-domain binding protein</fullName>
    </recommendedName>
</protein>
<organism evidence="2 3">
    <name type="scientific">Lentinus brumalis</name>
    <dbReference type="NCBI Taxonomy" id="2498619"/>
    <lineage>
        <taxon>Eukaryota</taxon>
        <taxon>Fungi</taxon>
        <taxon>Dikarya</taxon>
        <taxon>Basidiomycota</taxon>
        <taxon>Agaricomycotina</taxon>
        <taxon>Agaricomycetes</taxon>
        <taxon>Polyporales</taxon>
        <taxon>Polyporaceae</taxon>
        <taxon>Lentinus</taxon>
    </lineage>
</organism>
<feature type="compositionally biased region" description="Pro residues" evidence="1">
    <location>
        <begin position="538"/>
        <end position="562"/>
    </location>
</feature>
<feature type="compositionally biased region" description="Gly residues" evidence="1">
    <location>
        <begin position="361"/>
        <end position="380"/>
    </location>
</feature>
<dbReference type="PANTHER" id="PTHR10378">
    <property type="entry name" value="LIM DOMAIN-BINDING PROTEIN"/>
    <property type="match status" value="1"/>
</dbReference>
<feature type="region of interest" description="Disordered" evidence="1">
    <location>
        <begin position="255"/>
        <end position="295"/>
    </location>
</feature>
<feature type="region of interest" description="Disordered" evidence="1">
    <location>
        <begin position="858"/>
        <end position="1006"/>
    </location>
</feature>